<name>A0ABQ6MSI0_9STRA</name>
<dbReference type="SUPFAM" id="SSF52047">
    <property type="entry name" value="RNI-like"/>
    <property type="match status" value="1"/>
</dbReference>
<evidence type="ECO:0000313" key="3">
    <source>
        <dbReference type="Proteomes" id="UP001165060"/>
    </source>
</evidence>
<sequence>MSSAGVWFVRGIGTQSHFIGKAPARSAPLHPPASPTISHSPASKPPPALSLITPPTTPPASPPPPESLHELEGCLDLVILSFLIKIGRSPPHQTSSSSSSSSPPSLAPLQSSSYPFHTQQCIHRSCPAICSQCIDENYKLWGEHEHMTSLDGKVARKAQKDAAILSQVCKRWYHHIRQPQQNKLLWTRLALRVGTASNSQATSLVASYGNFISTVDLCNQKMLSDEAIRAVLTNCPGLHILSMKRCSKVTGSCFNFDKPETEEPVELPALSSLTLSGLDNLKDGHLAHVGRYFGAHLESCNLSSSRLVTGKGVKNLAKHCPVLISLDLCNTTSLSPSNILSVLRKCGTTLKSINVGGCNEIDDEFVRSVMTNPTHECLIYRR</sequence>
<feature type="region of interest" description="Disordered" evidence="1">
    <location>
        <begin position="22"/>
        <end position="67"/>
    </location>
</feature>
<gene>
    <name evidence="2" type="ORF">TeGR_g4716</name>
</gene>
<reference evidence="2 3" key="1">
    <citation type="journal article" date="2023" name="Commun. Biol.">
        <title>Genome analysis of Parmales, the sister group of diatoms, reveals the evolutionary specialization of diatoms from phago-mixotrophs to photoautotrophs.</title>
        <authorList>
            <person name="Ban H."/>
            <person name="Sato S."/>
            <person name="Yoshikawa S."/>
            <person name="Yamada K."/>
            <person name="Nakamura Y."/>
            <person name="Ichinomiya M."/>
            <person name="Sato N."/>
            <person name="Blanc-Mathieu R."/>
            <person name="Endo H."/>
            <person name="Kuwata A."/>
            <person name="Ogata H."/>
        </authorList>
    </citation>
    <scope>NUCLEOTIDE SEQUENCE [LARGE SCALE GENOMIC DNA]</scope>
</reference>
<dbReference type="InterPro" id="IPR006553">
    <property type="entry name" value="Leu-rich_rpt_Cys-con_subtyp"/>
</dbReference>
<dbReference type="Gene3D" id="3.80.10.10">
    <property type="entry name" value="Ribonuclease Inhibitor"/>
    <property type="match status" value="2"/>
</dbReference>
<dbReference type="Proteomes" id="UP001165060">
    <property type="component" value="Unassembled WGS sequence"/>
</dbReference>
<accession>A0ABQ6MSI0</accession>
<dbReference type="SMART" id="SM00367">
    <property type="entry name" value="LRR_CC"/>
    <property type="match status" value="5"/>
</dbReference>
<dbReference type="EMBL" id="BRYB01001692">
    <property type="protein sequence ID" value="GMI31283.1"/>
    <property type="molecule type" value="Genomic_DNA"/>
</dbReference>
<evidence type="ECO:0000256" key="1">
    <source>
        <dbReference type="SAM" id="MobiDB-lite"/>
    </source>
</evidence>
<feature type="compositionally biased region" description="Pro residues" evidence="1">
    <location>
        <begin position="55"/>
        <end position="66"/>
    </location>
</feature>
<comment type="caution">
    <text evidence="2">The sequence shown here is derived from an EMBL/GenBank/DDBJ whole genome shotgun (WGS) entry which is preliminary data.</text>
</comment>
<keyword evidence="3" id="KW-1185">Reference proteome</keyword>
<organism evidence="2 3">
    <name type="scientific">Tetraparma gracilis</name>
    <dbReference type="NCBI Taxonomy" id="2962635"/>
    <lineage>
        <taxon>Eukaryota</taxon>
        <taxon>Sar</taxon>
        <taxon>Stramenopiles</taxon>
        <taxon>Ochrophyta</taxon>
        <taxon>Bolidophyceae</taxon>
        <taxon>Parmales</taxon>
        <taxon>Triparmaceae</taxon>
        <taxon>Tetraparma</taxon>
    </lineage>
</organism>
<evidence type="ECO:0008006" key="4">
    <source>
        <dbReference type="Google" id="ProtNLM"/>
    </source>
</evidence>
<feature type="region of interest" description="Disordered" evidence="1">
    <location>
        <begin position="90"/>
        <end position="109"/>
    </location>
</feature>
<proteinExistence type="predicted"/>
<evidence type="ECO:0000313" key="2">
    <source>
        <dbReference type="EMBL" id="GMI31283.1"/>
    </source>
</evidence>
<protein>
    <recommendedName>
        <fullName evidence="4">F-box domain-containing protein</fullName>
    </recommendedName>
</protein>
<dbReference type="InterPro" id="IPR032675">
    <property type="entry name" value="LRR_dom_sf"/>
</dbReference>